<dbReference type="InterPro" id="IPR036871">
    <property type="entry name" value="PX_dom_sf"/>
</dbReference>
<name>A0A0P1B768_PLAHL</name>
<accession>A0A0P1B768</accession>
<feature type="coiled-coil region" evidence="1">
    <location>
        <begin position="472"/>
        <end position="531"/>
    </location>
</feature>
<keyword evidence="1" id="KW-0175">Coiled coil</keyword>
<dbReference type="GO" id="GO:0035091">
    <property type="term" value="F:phosphatidylinositol binding"/>
    <property type="evidence" value="ECO:0007669"/>
    <property type="project" value="InterPro"/>
</dbReference>
<dbReference type="OrthoDB" id="165696at2759"/>
<dbReference type="Gene3D" id="2.60.120.680">
    <property type="entry name" value="GOLD domain"/>
    <property type="match status" value="1"/>
</dbReference>
<keyword evidence="3" id="KW-1185">Reference proteome</keyword>
<dbReference type="OMA" id="CAVEHRV"/>
<dbReference type="RefSeq" id="XP_024586794.1">
    <property type="nucleotide sequence ID" value="XM_024721724.1"/>
</dbReference>
<dbReference type="STRING" id="4781.A0A0P1B768"/>
<dbReference type="SUPFAM" id="SSF64268">
    <property type="entry name" value="PX domain"/>
    <property type="match status" value="1"/>
</dbReference>
<dbReference type="InterPro" id="IPR036598">
    <property type="entry name" value="GOLD_dom_sf"/>
</dbReference>
<sequence length="557" mass="63462">MTLSFAVKAPPSPSRKATVIILLHFKGHYRLIERTLRNFQHLERQLEQEFKQSHDSVSFTSVLPAIEAYCDAKLCFYPSNQLGIRLAVALEEFLRRLVTICDHVTKPTALITFFDGSYLSSQESYQKVIDSEINADEINMMYRKVAAGCVVEYSIVVDEEQLIIWKFSAQGSGLYFSAEFSSGEEEETNANPYCLGSQDEECEKDQEVVSYRTKCKGENDYSYGHYVTSKRGVVTLQWENMDMECVVSMPLQFQVRTLALETAKRVLDVTNELNNINTTECLENFVLTSKLTSLENCYEWKSYDVEADMFGIHAEVDQGVEEDVERDARLDIALFKERTLQLEAQVNRLETSLAAAKKELKCAQDRLEITDEINKASLETIVKLERASTVGSLKPMKKADDVAAILPAGQSNLADEKSPSNELERAQQLCASFQEQCLWRSVENMELETHLAASQVEASSWRQKHVDQVEHIQKLEKQNEKLRAHKKMLVNEVKRLQPYSHVNLAALVQEAQEARMMQRSLQTKLDSLEQIQKEVVQTAFEANSSDFVLVEALDEDH</sequence>
<organism evidence="2 3">
    <name type="scientific">Plasmopara halstedii</name>
    <name type="common">Downy mildew of sunflower</name>
    <dbReference type="NCBI Taxonomy" id="4781"/>
    <lineage>
        <taxon>Eukaryota</taxon>
        <taxon>Sar</taxon>
        <taxon>Stramenopiles</taxon>
        <taxon>Oomycota</taxon>
        <taxon>Peronosporomycetes</taxon>
        <taxon>Peronosporales</taxon>
        <taxon>Peronosporaceae</taxon>
        <taxon>Plasmopara</taxon>
    </lineage>
</organism>
<feature type="coiled-coil region" evidence="1">
    <location>
        <begin position="339"/>
        <end position="373"/>
    </location>
</feature>
<proteinExistence type="predicted"/>
<dbReference type="AlphaFoldDB" id="A0A0P1B768"/>
<dbReference type="GeneID" id="36403192"/>
<evidence type="ECO:0000313" key="3">
    <source>
        <dbReference type="Proteomes" id="UP000054928"/>
    </source>
</evidence>
<dbReference type="SUPFAM" id="SSF101576">
    <property type="entry name" value="Supernatant protein factor (SPF), C-terminal domain"/>
    <property type="match status" value="1"/>
</dbReference>
<reference evidence="3" key="1">
    <citation type="submission" date="2014-09" db="EMBL/GenBank/DDBJ databases">
        <authorList>
            <person name="Sharma Rahul"/>
            <person name="Thines Marco"/>
        </authorList>
    </citation>
    <scope>NUCLEOTIDE SEQUENCE [LARGE SCALE GENOMIC DNA]</scope>
</reference>
<protein>
    <submittedName>
        <fullName evidence="2">Phox homologous domain</fullName>
    </submittedName>
</protein>
<evidence type="ECO:0000256" key="1">
    <source>
        <dbReference type="SAM" id="Coils"/>
    </source>
</evidence>
<evidence type="ECO:0000313" key="2">
    <source>
        <dbReference type="EMBL" id="CEG50425.1"/>
    </source>
</evidence>
<dbReference type="EMBL" id="CCYD01003141">
    <property type="protein sequence ID" value="CEG50425.1"/>
    <property type="molecule type" value="Genomic_DNA"/>
</dbReference>
<dbReference type="Proteomes" id="UP000054928">
    <property type="component" value="Unassembled WGS sequence"/>
</dbReference>